<name>A0A212KEG6_9DELT</name>
<comment type="similarity">
    <text evidence="1">Belongs to the RutC family.</text>
</comment>
<proteinExistence type="inferred from homology"/>
<dbReference type="InterPro" id="IPR006056">
    <property type="entry name" value="RidA"/>
</dbReference>
<gene>
    <name evidence="2" type="primary">tdcF</name>
    <name evidence="2" type="ORF">KL86DPRO_60032</name>
</gene>
<dbReference type="InterPro" id="IPR006175">
    <property type="entry name" value="YjgF/YER057c/UK114"/>
</dbReference>
<dbReference type="InterPro" id="IPR035959">
    <property type="entry name" value="RutC-like_sf"/>
</dbReference>
<dbReference type="PROSITE" id="PS01094">
    <property type="entry name" value="UPF0076"/>
    <property type="match status" value="1"/>
</dbReference>
<dbReference type="Pfam" id="PF01042">
    <property type="entry name" value="Ribonuc_L-PSP"/>
    <property type="match status" value="1"/>
</dbReference>
<dbReference type="InterPro" id="IPR019897">
    <property type="entry name" value="RidA_CS"/>
</dbReference>
<dbReference type="CDD" id="cd00448">
    <property type="entry name" value="YjgF_YER057c_UK114_family"/>
    <property type="match status" value="1"/>
</dbReference>
<dbReference type="Gene3D" id="3.30.1330.40">
    <property type="entry name" value="RutC-like"/>
    <property type="match status" value="1"/>
</dbReference>
<dbReference type="PANTHER" id="PTHR11803:SF58">
    <property type="entry name" value="PROTEIN HMF1-RELATED"/>
    <property type="match status" value="1"/>
</dbReference>
<dbReference type="SUPFAM" id="SSF55298">
    <property type="entry name" value="YjgF-like"/>
    <property type="match status" value="1"/>
</dbReference>
<evidence type="ECO:0000313" key="2">
    <source>
        <dbReference type="EMBL" id="SBW10103.1"/>
    </source>
</evidence>
<organism evidence="2">
    <name type="scientific">uncultured delta proteobacterium</name>
    <dbReference type="NCBI Taxonomy" id="34034"/>
    <lineage>
        <taxon>Bacteria</taxon>
        <taxon>Deltaproteobacteria</taxon>
        <taxon>environmental samples</taxon>
    </lineage>
</organism>
<dbReference type="NCBIfam" id="TIGR00004">
    <property type="entry name" value="Rid family detoxifying hydrolase"/>
    <property type="match status" value="1"/>
</dbReference>
<accession>A0A212KEG6</accession>
<reference evidence="2" key="1">
    <citation type="submission" date="2016-04" db="EMBL/GenBank/DDBJ databases">
        <authorList>
            <person name="Evans L.H."/>
            <person name="Alamgir A."/>
            <person name="Owens N."/>
            <person name="Weber N.D."/>
            <person name="Virtaneva K."/>
            <person name="Barbian K."/>
            <person name="Babar A."/>
            <person name="Rosenke K."/>
        </authorList>
    </citation>
    <scope>NUCLEOTIDE SEQUENCE</scope>
    <source>
        <strain evidence="2">86</strain>
    </source>
</reference>
<dbReference type="FunFam" id="3.30.1330.40:FF:000001">
    <property type="entry name" value="L-PSP family endoribonuclease"/>
    <property type="match status" value="1"/>
</dbReference>
<evidence type="ECO:0000256" key="1">
    <source>
        <dbReference type="ARBA" id="ARBA00010552"/>
    </source>
</evidence>
<protein>
    <submittedName>
        <fullName evidence="2">L-PSP (mRNA) endoribonuclease</fullName>
    </submittedName>
</protein>
<dbReference type="GO" id="GO:0005829">
    <property type="term" value="C:cytosol"/>
    <property type="evidence" value="ECO:0007669"/>
    <property type="project" value="TreeGrafter"/>
</dbReference>
<dbReference type="EMBL" id="FLUQ01000006">
    <property type="protein sequence ID" value="SBW10103.1"/>
    <property type="molecule type" value="Genomic_DNA"/>
</dbReference>
<sequence length="122" mass="12879">MKREIVTGAAKLGPYSVAVENNGVLYISGQLGVTQSGEFAGPSSAEQARQSMENLKSILTAAGYTLDEVLKSLIFVTDLADFTAVNEVYASFFSGTYPARSCVQVAALPKGAKVEIEMIAAH</sequence>
<dbReference type="GO" id="GO:0019239">
    <property type="term" value="F:deaminase activity"/>
    <property type="evidence" value="ECO:0007669"/>
    <property type="project" value="TreeGrafter"/>
</dbReference>
<dbReference type="PANTHER" id="PTHR11803">
    <property type="entry name" value="2-IMINOBUTANOATE/2-IMINOPROPANOATE DEAMINASE RIDA"/>
    <property type="match status" value="1"/>
</dbReference>
<dbReference type="AlphaFoldDB" id="A0A212KEG6"/>